<dbReference type="EMBL" id="BMAO01031198">
    <property type="protein sequence ID" value="GFQ73172.1"/>
    <property type="molecule type" value="Genomic_DNA"/>
</dbReference>
<dbReference type="Proteomes" id="UP000887116">
    <property type="component" value="Unassembled WGS sequence"/>
</dbReference>
<accession>A0A8X6HFI6</accession>
<proteinExistence type="predicted"/>
<organism evidence="1 2">
    <name type="scientific">Trichonephila clavata</name>
    <name type="common">Joro spider</name>
    <name type="synonym">Nephila clavata</name>
    <dbReference type="NCBI Taxonomy" id="2740835"/>
    <lineage>
        <taxon>Eukaryota</taxon>
        <taxon>Metazoa</taxon>
        <taxon>Ecdysozoa</taxon>
        <taxon>Arthropoda</taxon>
        <taxon>Chelicerata</taxon>
        <taxon>Arachnida</taxon>
        <taxon>Araneae</taxon>
        <taxon>Araneomorphae</taxon>
        <taxon>Entelegynae</taxon>
        <taxon>Araneoidea</taxon>
        <taxon>Nephilidae</taxon>
        <taxon>Trichonephila</taxon>
    </lineage>
</organism>
<dbReference type="AlphaFoldDB" id="A0A8X6HFI6"/>
<sequence>MEKKTFIQCNTKSIATQFPYLPLKPFAFFTYSKSPQNGETTLLHSSQITHHPPRMLDKQILLCLARLETKVMISLLTSFRCTSYPHLGSLESKFLNREMPVSTLRFSIK</sequence>
<gene>
    <name evidence="1" type="ORF">TNCT_527931</name>
</gene>
<evidence type="ECO:0000313" key="1">
    <source>
        <dbReference type="EMBL" id="GFQ73172.1"/>
    </source>
</evidence>
<reference evidence="1" key="1">
    <citation type="submission" date="2020-07" db="EMBL/GenBank/DDBJ databases">
        <title>Multicomponent nature underlies the extraordinary mechanical properties of spider dragline silk.</title>
        <authorList>
            <person name="Kono N."/>
            <person name="Nakamura H."/>
            <person name="Mori M."/>
            <person name="Yoshida Y."/>
            <person name="Ohtoshi R."/>
            <person name="Malay A.D."/>
            <person name="Moran D.A.P."/>
            <person name="Tomita M."/>
            <person name="Numata K."/>
            <person name="Arakawa K."/>
        </authorList>
    </citation>
    <scope>NUCLEOTIDE SEQUENCE</scope>
</reference>
<name>A0A8X6HFI6_TRICU</name>
<protein>
    <submittedName>
        <fullName evidence="1">Uncharacterized protein</fullName>
    </submittedName>
</protein>
<keyword evidence="2" id="KW-1185">Reference proteome</keyword>
<evidence type="ECO:0000313" key="2">
    <source>
        <dbReference type="Proteomes" id="UP000887116"/>
    </source>
</evidence>
<comment type="caution">
    <text evidence="1">The sequence shown here is derived from an EMBL/GenBank/DDBJ whole genome shotgun (WGS) entry which is preliminary data.</text>
</comment>